<organism evidence="1 2">
    <name type="scientific">Pseudomonas denitrificans</name>
    <dbReference type="NCBI Taxonomy" id="43306"/>
    <lineage>
        <taxon>Bacteria</taxon>
        <taxon>Pseudomonadati</taxon>
        <taxon>Pseudomonadota</taxon>
        <taxon>Gammaproteobacteria</taxon>
        <taxon>Pseudomonadales</taxon>
        <taxon>Pseudomonadaceae</taxon>
        <taxon>Halopseudomonas</taxon>
    </lineage>
</organism>
<sequence>MADYDFSTAIALIGKFALVETAHGEGSAPGWYCVQILGVVPPLEEVFAHPYFLVRDIPFESDLPEELFWEEIRSLQVLDSEEAQAWKNSGFPSGVSS</sequence>
<evidence type="ECO:0000313" key="2">
    <source>
        <dbReference type="Proteomes" id="UP000326659"/>
    </source>
</evidence>
<dbReference type="OrthoDB" id="7030069at2"/>
<dbReference type="Proteomes" id="UP000326659">
    <property type="component" value="Chromosome"/>
</dbReference>
<dbReference type="RefSeq" id="WP_081515729.1">
    <property type="nucleotide sequence ID" value="NZ_CP043626.1"/>
</dbReference>
<protein>
    <submittedName>
        <fullName evidence="1">Uncharacterized protein</fullName>
    </submittedName>
</protein>
<accession>A0A9X7R5Q7</accession>
<gene>
    <name evidence="1" type="ORF">F1C79_20260</name>
</gene>
<evidence type="ECO:0000313" key="1">
    <source>
        <dbReference type="EMBL" id="QEY73747.1"/>
    </source>
</evidence>
<reference evidence="1 2" key="1">
    <citation type="submission" date="2019-09" db="EMBL/GenBank/DDBJ databases">
        <title>Prosopis cineraria nodule microbiome.</title>
        <authorList>
            <person name="Chaluvadi S.R."/>
            <person name="Ali R."/>
            <person name="Wang X."/>
        </authorList>
    </citation>
    <scope>NUCLEOTIDE SEQUENCE [LARGE SCALE GENOMIC DNA]</scope>
    <source>
        <strain evidence="1 2">BG1</strain>
    </source>
</reference>
<dbReference type="EMBL" id="CP043626">
    <property type="protein sequence ID" value="QEY73747.1"/>
    <property type="molecule type" value="Genomic_DNA"/>
</dbReference>
<dbReference type="KEGG" id="pden:F1C79_20260"/>
<keyword evidence="2" id="KW-1185">Reference proteome</keyword>
<name>A0A9X7R5Q7_PSEDE</name>
<proteinExistence type="predicted"/>
<dbReference type="AlphaFoldDB" id="A0A9X7R5Q7"/>